<name>A0A815Q263_9BILA</name>
<dbReference type="EMBL" id="CAJNOV010011676">
    <property type="protein sequence ID" value="CAF1456958.1"/>
    <property type="molecule type" value="Genomic_DNA"/>
</dbReference>
<organism evidence="3 4">
    <name type="scientific">Rotaria magnacalcarata</name>
    <dbReference type="NCBI Taxonomy" id="392030"/>
    <lineage>
        <taxon>Eukaryota</taxon>
        <taxon>Metazoa</taxon>
        <taxon>Spiralia</taxon>
        <taxon>Gnathifera</taxon>
        <taxon>Rotifera</taxon>
        <taxon>Eurotatoria</taxon>
        <taxon>Bdelloidea</taxon>
        <taxon>Philodinida</taxon>
        <taxon>Philodinidae</taxon>
        <taxon>Rotaria</taxon>
    </lineage>
</organism>
<dbReference type="AlphaFoldDB" id="A0A815Q263"/>
<feature type="domain" description="CEMIP beta-helix" evidence="2">
    <location>
        <begin position="245"/>
        <end position="299"/>
    </location>
</feature>
<keyword evidence="1" id="KW-0732">Signal</keyword>
<evidence type="ECO:0000313" key="4">
    <source>
        <dbReference type="Proteomes" id="UP000663855"/>
    </source>
</evidence>
<evidence type="ECO:0000259" key="2">
    <source>
        <dbReference type="Pfam" id="PF24606"/>
    </source>
</evidence>
<evidence type="ECO:0000313" key="3">
    <source>
        <dbReference type="EMBL" id="CAF1456958.1"/>
    </source>
</evidence>
<evidence type="ECO:0000256" key="1">
    <source>
        <dbReference type="ARBA" id="ARBA00022729"/>
    </source>
</evidence>
<sequence>MSGTFLANVIINADNAVDSVIFQYIDLWSSPWAWGGDTPPEADTIVSIQDGKTVYFDTITLILNAVIIDNSSLIFDDNQDHKPVTQTWTYLDTTASSGSSKIVLRQSVNWPVGNTIVIATTDDYLSQGQSEIRKITAISNDGRTLALDFPLAYTHLGVTQHVGSTVGEVRAEVGLLSHNIIFQGAVLETWNSLIVAYPTGFNPGEFAVQACFLGRYGEEIGSDQFGAIIMASASMDSSNGIQRAILRLSNMEIYNVDQAFHLGRYPVRFHMNGNMNSSYIKSSSVHQAFNRAINIHASH</sequence>
<dbReference type="PANTHER" id="PTHR46769:SF2">
    <property type="entry name" value="FIBROCYSTIN-L ISOFORM 2 PRECURSOR-RELATED"/>
    <property type="match status" value="1"/>
</dbReference>
<proteinExistence type="predicted"/>
<dbReference type="Pfam" id="PF24606">
    <property type="entry name" value="CEMIP_beta-hel"/>
    <property type="match status" value="1"/>
</dbReference>
<gene>
    <name evidence="3" type="ORF">CJN711_LOCUS24892</name>
</gene>
<reference evidence="3" key="1">
    <citation type="submission" date="2021-02" db="EMBL/GenBank/DDBJ databases">
        <authorList>
            <person name="Nowell W R."/>
        </authorList>
    </citation>
    <scope>NUCLEOTIDE SEQUENCE</scope>
</reference>
<dbReference type="InterPro" id="IPR052387">
    <property type="entry name" value="Fibrocystin"/>
</dbReference>
<dbReference type="PANTHER" id="PTHR46769">
    <property type="entry name" value="POLYCYSTIC KIDNEY AND HEPATIC DISEASE 1 (AUTOSOMAL RECESSIVE)-LIKE 1"/>
    <property type="match status" value="1"/>
</dbReference>
<comment type="caution">
    <text evidence="3">The sequence shown here is derived from an EMBL/GenBank/DDBJ whole genome shotgun (WGS) entry which is preliminary data.</text>
</comment>
<protein>
    <recommendedName>
        <fullName evidence="2">CEMIP beta-helix domain-containing protein</fullName>
    </recommendedName>
</protein>
<dbReference type="Proteomes" id="UP000663855">
    <property type="component" value="Unassembled WGS sequence"/>
</dbReference>
<accession>A0A815Q263</accession>
<dbReference type="InterPro" id="IPR055401">
    <property type="entry name" value="CEMIP_beta-hel_dom"/>
</dbReference>